<accession>A0A3N0AFX5</accession>
<dbReference type="GO" id="GO:0006313">
    <property type="term" value="P:DNA transposition"/>
    <property type="evidence" value="ECO:0007669"/>
    <property type="project" value="InterPro"/>
</dbReference>
<feature type="coiled-coil region" evidence="1">
    <location>
        <begin position="231"/>
        <end position="265"/>
    </location>
</feature>
<dbReference type="InterPro" id="IPR002525">
    <property type="entry name" value="Transp_IS110-like_N"/>
</dbReference>
<dbReference type="EMBL" id="QICB01000002">
    <property type="protein sequence ID" value="RNL20631.1"/>
    <property type="molecule type" value="Genomic_DNA"/>
</dbReference>
<dbReference type="GO" id="GO:0003677">
    <property type="term" value="F:DNA binding"/>
    <property type="evidence" value="ECO:0007669"/>
    <property type="project" value="InterPro"/>
</dbReference>
<keyword evidence="6" id="KW-1185">Reference proteome</keyword>
<dbReference type="OrthoDB" id="3188901at2"/>
<sequence>MHYVGVDIAKRTHCAAVLDDGGSLVAEPFIFNNDSQGFAFFLMKLGSIGAHCDECTIAMESTGHYWFALLDFLIAHGFEPIVLNPIQTDAYRKVDNVRSAKTDVIDAVLIADLVRVKRFAPWSRGDELCDALKQLTRYRFTLVTQSTRVKNKTTAVLDRVFPEYAAIFTHPYGPTSKAVLQRCPTPQQVMRFGVHRLTRIIETASNGRCGRNYADTLIAAARTSVGAAHSSDALALQIKLMIEQLEFLERQMKDLDEEIAVILDETPGKWLTTIPGVGPTLAAQITGEIGDPWRFSSARKLVAYAGMDATVSQSGESEMAGHMSKRGSAQLRYALVRAADGVRRLDPYFKEYYERKLREGAHYFCAISGVARKLAGVVLALMREERAYERGRRSTRTNNECDSEVLAH</sequence>
<dbReference type="Pfam" id="PF02371">
    <property type="entry name" value="Transposase_20"/>
    <property type="match status" value="1"/>
</dbReference>
<comment type="caution">
    <text evidence="5">The sequence shown here is derived from an EMBL/GenBank/DDBJ whole genome shotgun (WGS) entry which is preliminary data.</text>
</comment>
<organism evidence="5 6">
    <name type="scientific">Slackia faecicanis</name>
    <dbReference type="NCBI Taxonomy" id="255723"/>
    <lineage>
        <taxon>Bacteria</taxon>
        <taxon>Bacillati</taxon>
        <taxon>Actinomycetota</taxon>
        <taxon>Coriobacteriia</taxon>
        <taxon>Eggerthellales</taxon>
        <taxon>Eggerthellaceae</taxon>
        <taxon>Slackia</taxon>
    </lineage>
</organism>
<evidence type="ECO:0000259" key="4">
    <source>
        <dbReference type="Pfam" id="PF02371"/>
    </source>
</evidence>
<dbReference type="AlphaFoldDB" id="A0A3N0AFX5"/>
<gene>
    <name evidence="5" type="ORF">DMP07_03345</name>
</gene>
<evidence type="ECO:0000259" key="3">
    <source>
        <dbReference type="Pfam" id="PF01548"/>
    </source>
</evidence>
<name>A0A3N0AFX5_9ACTN</name>
<dbReference type="PANTHER" id="PTHR33055:SF15">
    <property type="entry name" value="TRANSPOSASE-RELATED"/>
    <property type="match status" value="1"/>
</dbReference>
<dbReference type="Pfam" id="PF01548">
    <property type="entry name" value="DEDD_Tnp_IS110"/>
    <property type="match status" value="1"/>
</dbReference>
<evidence type="ECO:0000256" key="2">
    <source>
        <dbReference type="SAM" id="MobiDB-lite"/>
    </source>
</evidence>
<dbReference type="NCBIfam" id="NF033542">
    <property type="entry name" value="transpos_IS110"/>
    <property type="match status" value="1"/>
</dbReference>
<evidence type="ECO:0000313" key="6">
    <source>
        <dbReference type="Proteomes" id="UP000267368"/>
    </source>
</evidence>
<dbReference type="RefSeq" id="WP_123197732.1">
    <property type="nucleotide sequence ID" value="NZ_QICB01000002.1"/>
</dbReference>
<keyword evidence="1" id="KW-0175">Coiled coil</keyword>
<dbReference type="GO" id="GO:0004803">
    <property type="term" value="F:transposase activity"/>
    <property type="evidence" value="ECO:0007669"/>
    <property type="project" value="InterPro"/>
</dbReference>
<feature type="domain" description="Transposase IS116/IS110/IS902 C-terminal" evidence="4">
    <location>
        <begin position="270"/>
        <end position="354"/>
    </location>
</feature>
<dbReference type="PANTHER" id="PTHR33055">
    <property type="entry name" value="TRANSPOSASE FOR INSERTION SEQUENCE ELEMENT IS1111A"/>
    <property type="match status" value="1"/>
</dbReference>
<protein>
    <submittedName>
        <fullName evidence="5">IS110 family transposase</fullName>
    </submittedName>
</protein>
<evidence type="ECO:0000313" key="5">
    <source>
        <dbReference type="EMBL" id="RNL20631.1"/>
    </source>
</evidence>
<dbReference type="InterPro" id="IPR047650">
    <property type="entry name" value="Transpos_IS110"/>
</dbReference>
<dbReference type="InterPro" id="IPR003346">
    <property type="entry name" value="Transposase_20"/>
</dbReference>
<reference evidence="6" key="1">
    <citation type="submission" date="2018-05" db="EMBL/GenBank/DDBJ databases">
        <title>Genome Sequencing of selected type strains of the family Eggerthellaceae.</title>
        <authorList>
            <person name="Danylec N."/>
            <person name="Stoll D.A."/>
            <person name="Doetsch A."/>
            <person name="Huch M."/>
        </authorList>
    </citation>
    <scope>NUCLEOTIDE SEQUENCE [LARGE SCALE GENOMIC DNA]</scope>
    <source>
        <strain evidence="6">DSM 17537</strain>
    </source>
</reference>
<feature type="region of interest" description="Disordered" evidence="2">
    <location>
        <begin position="389"/>
        <end position="408"/>
    </location>
</feature>
<evidence type="ECO:0000256" key="1">
    <source>
        <dbReference type="SAM" id="Coils"/>
    </source>
</evidence>
<proteinExistence type="predicted"/>
<dbReference type="Proteomes" id="UP000267368">
    <property type="component" value="Unassembled WGS sequence"/>
</dbReference>
<feature type="domain" description="Transposase IS110-like N-terminal" evidence="3">
    <location>
        <begin position="4"/>
        <end position="162"/>
    </location>
</feature>